<protein>
    <submittedName>
        <fullName evidence="8">Major facilitator superfamily domain-containing protein 6</fullName>
    </submittedName>
</protein>
<proteinExistence type="inferred from homology"/>
<feature type="domain" description="Major facilitator superfamily (MFS) profile" evidence="7">
    <location>
        <begin position="349"/>
        <end position="550"/>
    </location>
</feature>
<dbReference type="InterPro" id="IPR051717">
    <property type="entry name" value="MFS_MFSD6"/>
</dbReference>
<dbReference type="GO" id="GO:0016020">
    <property type="term" value="C:membrane"/>
    <property type="evidence" value="ECO:0007669"/>
    <property type="project" value="UniProtKB-SubCell"/>
</dbReference>
<organism evidence="8">
    <name type="scientific">Lygus hesperus</name>
    <name type="common">Western plant bug</name>
    <dbReference type="NCBI Taxonomy" id="30085"/>
    <lineage>
        <taxon>Eukaryota</taxon>
        <taxon>Metazoa</taxon>
        <taxon>Ecdysozoa</taxon>
        <taxon>Arthropoda</taxon>
        <taxon>Hexapoda</taxon>
        <taxon>Insecta</taxon>
        <taxon>Pterygota</taxon>
        <taxon>Neoptera</taxon>
        <taxon>Paraneoptera</taxon>
        <taxon>Hemiptera</taxon>
        <taxon>Heteroptera</taxon>
        <taxon>Panheteroptera</taxon>
        <taxon>Cimicomorpha</taxon>
        <taxon>Miridae</taxon>
        <taxon>Mirini</taxon>
        <taxon>Lygus</taxon>
    </lineage>
</organism>
<reference evidence="8" key="2">
    <citation type="submission" date="2014-07" db="EMBL/GenBank/DDBJ databases">
        <authorList>
            <person name="Hull J."/>
        </authorList>
    </citation>
    <scope>NUCLEOTIDE SEQUENCE</scope>
</reference>
<dbReference type="InterPro" id="IPR036259">
    <property type="entry name" value="MFS_trans_sf"/>
</dbReference>
<dbReference type="InterPro" id="IPR024989">
    <property type="entry name" value="MFS_assoc_dom"/>
</dbReference>
<comment type="similarity">
    <text evidence="2">Belongs to the major facilitator superfamily. MFSD6 family.</text>
</comment>
<gene>
    <name evidence="8" type="primary">MFSD6_13</name>
    <name evidence="8" type="ORF">CM83_41388</name>
</gene>
<feature type="transmembrane region" description="Helical" evidence="6">
    <location>
        <begin position="275"/>
        <end position="296"/>
    </location>
</feature>
<accession>A0A0A9W7E3</accession>
<reference evidence="8" key="1">
    <citation type="journal article" date="2014" name="PLoS ONE">
        <title>Transcriptome-Based Identification of ABC Transporters in the Western Tarnished Plant Bug Lygus hesperus.</title>
        <authorList>
            <person name="Hull J.J."/>
            <person name="Chaney K."/>
            <person name="Geib S.M."/>
            <person name="Fabrick J.A."/>
            <person name="Brent C.S."/>
            <person name="Walsh D."/>
            <person name="Lavine L.C."/>
        </authorList>
    </citation>
    <scope>NUCLEOTIDE SEQUENCE</scope>
</reference>
<dbReference type="PROSITE" id="PS50850">
    <property type="entry name" value="MFS"/>
    <property type="match status" value="1"/>
</dbReference>
<name>A0A0A9W7E3_LYGHE</name>
<comment type="subcellular location">
    <subcellularLocation>
        <location evidence="1">Membrane</location>
        <topology evidence="1">Multi-pass membrane protein</topology>
    </subcellularLocation>
</comment>
<evidence type="ECO:0000259" key="7">
    <source>
        <dbReference type="PROSITE" id="PS50850"/>
    </source>
</evidence>
<dbReference type="InterPro" id="IPR020846">
    <property type="entry name" value="MFS_dom"/>
</dbReference>
<keyword evidence="5 6" id="KW-0472">Membrane</keyword>
<dbReference type="GO" id="GO:0022857">
    <property type="term" value="F:transmembrane transporter activity"/>
    <property type="evidence" value="ECO:0007669"/>
    <property type="project" value="InterPro"/>
</dbReference>
<feature type="transmembrane region" description="Helical" evidence="6">
    <location>
        <begin position="395"/>
        <end position="417"/>
    </location>
</feature>
<feature type="transmembrane region" description="Helical" evidence="6">
    <location>
        <begin position="12"/>
        <end position="31"/>
    </location>
</feature>
<evidence type="ECO:0000256" key="4">
    <source>
        <dbReference type="ARBA" id="ARBA00022989"/>
    </source>
</evidence>
<feature type="transmembrane region" description="Helical" evidence="6">
    <location>
        <begin position="514"/>
        <end position="537"/>
    </location>
</feature>
<dbReference type="EMBL" id="GBHO01040268">
    <property type="protein sequence ID" value="JAG03336.1"/>
    <property type="molecule type" value="Transcribed_RNA"/>
</dbReference>
<feature type="transmembrane region" description="Helical" evidence="6">
    <location>
        <begin position="37"/>
        <end position="60"/>
    </location>
</feature>
<dbReference type="PANTHER" id="PTHR16172">
    <property type="entry name" value="MAJOR FACILITATOR SUPERFAMILY DOMAIN-CONTAINING PROTEIN 6-LIKE"/>
    <property type="match status" value="1"/>
</dbReference>
<sequence>MKVNKNLLLLKAYYFFFNASVAPLGPFLVVMAKSIGYSTTAVGTLFTIIPLLTLVIKPAVGSLADKFSLHKTLFLGLIATYSVCFFSIQWVSEAPIESSVVLECQSNTQFSVPVQSESFDVCSRDRTSDQMKSNFTCEMYCRDGRPFGFDGENHQEVDELFFMMGQMEYSAVQLQDKMVVDVVSLTDRNGKEINTSCPILSKVVCELHCSDIQLQKLINKPAIHEEDAPKLAQFWIYGILVVVGRLATTNAMTIGDTMCLGLLGERSVDYGRQRMFGAGGWGLISSLSGILTDWYSQGKYTTDYALCYYISLAFCVANLITGFNLKYQNEEKSASVFSNVKNALIRDPHFIIFWITSIFCGAYSGLVWNFLFVYIEEIAMEDPCSGANWLKTLEGIILFVHTFVGEIPFFLLSGWMIKRLGHTFCVTLVTFCFGLRFCLFYFIPNPWWLLPVEILNGITYATFNVTAATYANKIAPPGTQATVQGIVAGSFEGLGISLGTFLGGILFDRYGGRVCFLMAGMSSFALCFIYTVLQWSLSNCCVLKTQKSTK</sequence>
<feature type="transmembrane region" description="Helical" evidence="6">
    <location>
        <begin position="424"/>
        <end position="443"/>
    </location>
</feature>
<dbReference type="AlphaFoldDB" id="A0A0A9W7E3"/>
<feature type="transmembrane region" description="Helical" evidence="6">
    <location>
        <begin position="234"/>
        <end position="263"/>
    </location>
</feature>
<dbReference type="Gene3D" id="1.20.1250.20">
    <property type="entry name" value="MFS general substrate transporter like domains"/>
    <property type="match status" value="2"/>
</dbReference>
<feature type="transmembrane region" description="Helical" evidence="6">
    <location>
        <begin position="308"/>
        <end position="325"/>
    </location>
</feature>
<feature type="transmembrane region" description="Helical" evidence="6">
    <location>
        <begin position="72"/>
        <end position="92"/>
    </location>
</feature>
<evidence type="ECO:0000313" key="8">
    <source>
        <dbReference type="EMBL" id="JAG03336.1"/>
    </source>
</evidence>
<dbReference type="Pfam" id="PF12832">
    <property type="entry name" value="MFS_1_like"/>
    <property type="match status" value="1"/>
</dbReference>
<evidence type="ECO:0000256" key="2">
    <source>
        <dbReference type="ARBA" id="ARBA00005241"/>
    </source>
</evidence>
<evidence type="ECO:0000256" key="6">
    <source>
        <dbReference type="SAM" id="Phobius"/>
    </source>
</evidence>
<dbReference type="PANTHER" id="PTHR16172:SF30">
    <property type="entry name" value="SUGAR BABY, ISOFORM C"/>
    <property type="match status" value="1"/>
</dbReference>
<evidence type="ECO:0000256" key="5">
    <source>
        <dbReference type="ARBA" id="ARBA00023136"/>
    </source>
</evidence>
<evidence type="ECO:0000256" key="1">
    <source>
        <dbReference type="ARBA" id="ARBA00004141"/>
    </source>
</evidence>
<keyword evidence="4 6" id="KW-1133">Transmembrane helix</keyword>
<keyword evidence="3 6" id="KW-0812">Transmembrane</keyword>
<feature type="transmembrane region" description="Helical" evidence="6">
    <location>
        <begin position="351"/>
        <end position="375"/>
    </location>
</feature>
<evidence type="ECO:0000256" key="3">
    <source>
        <dbReference type="ARBA" id="ARBA00022692"/>
    </source>
</evidence>
<feature type="transmembrane region" description="Helical" evidence="6">
    <location>
        <begin position="486"/>
        <end position="507"/>
    </location>
</feature>
<dbReference type="SUPFAM" id="SSF103473">
    <property type="entry name" value="MFS general substrate transporter"/>
    <property type="match status" value="1"/>
</dbReference>